<reference evidence="4 5" key="1">
    <citation type="submission" date="2020-08" db="EMBL/GenBank/DDBJ databases">
        <title>Genome public.</title>
        <authorList>
            <person name="Liu C."/>
            <person name="Sun Q."/>
        </authorList>
    </citation>
    <scope>NUCLEOTIDE SEQUENCE [LARGE SCALE GENOMIC DNA]</scope>
    <source>
        <strain evidence="4 5">M2</strain>
    </source>
</reference>
<proteinExistence type="predicted"/>
<name>A0ABR7GKH7_9FIRM</name>
<accession>A0ABR7GKH7</accession>
<evidence type="ECO:0000256" key="2">
    <source>
        <dbReference type="SAM" id="Phobius"/>
    </source>
</evidence>
<comment type="caution">
    <text evidence="4">The sequence shown here is derived from an EMBL/GenBank/DDBJ whole genome shotgun (WGS) entry which is preliminary data.</text>
</comment>
<sequence>MFCDKCGKELAPGSIFCPNCGAKQLEEEPSAEMSASSSVSPVREAPSSQPSNQQSAERTTSPKHVTDESVYRKIICNNADYYLSQFQNILYGEKNKMNWASFFLSLYHAAYRGVWREWLRAVMWSLLIAIGSGLIASATIGYYPGVAIFFVVIAICGGIWWIIANILFAKNFNRVYLEHVEKKIAQQDFTPDPSGGRVIASIFAYAAGYTMVGIIIGALSVGSLMAGADDSTYDDTDINDSSAYDEAAEDHDNTDATAPDTSGSITGTDVYDYLGYWTVDRYNSYLDGYVGFNLESNNDILCFSAQAVWNQGDRVTTIDTVSLDMNYDGTQAGGYYQDDRGNDGNIVLDFENGELYLTVTCRSGGDWAMTMEHEHCTLDPNGVQEEYADPDLPSYSESGYDYYSDGQTVSRGINDVSSDYIGSNHLWPTDTLTITNSDLSVLTRTEVAEIRNEIFARHGYVFSSSQWSDYFNTADWYYPDSSFSNDMLSSSEKQNVDTITAYEKAQGWNQ</sequence>
<dbReference type="Proteomes" id="UP000641741">
    <property type="component" value="Unassembled WGS sequence"/>
</dbReference>
<evidence type="ECO:0000313" key="4">
    <source>
        <dbReference type="EMBL" id="MBC5694827.1"/>
    </source>
</evidence>
<dbReference type="InterPro" id="IPR025582">
    <property type="entry name" value="YARHG_dom"/>
</dbReference>
<dbReference type="RefSeq" id="WP_186969161.1">
    <property type="nucleotide sequence ID" value="NZ_JACOPK010000002.1"/>
</dbReference>
<evidence type="ECO:0000259" key="3">
    <source>
        <dbReference type="SMART" id="SM01324"/>
    </source>
</evidence>
<feature type="compositionally biased region" description="Low complexity" evidence="1">
    <location>
        <begin position="31"/>
        <end position="55"/>
    </location>
</feature>
<keyword evidence="2" id="KW-0472">Membrane</keyword>
<protein>
    <submittedName>
        <fullName evidence="4">YARHG domain-containing protein</fullName>
    </submittedName>
</protein>
<keyword evidence="2" id="KW-0812">Transmembrane</keyword>
<dbReference type="EMBL" id="JACOPK010000002">
    <property type="protein sequence ID" value="MBC5694827.1"/>
    <property type="molecule type" value="Genomic_DNA"/>
</dbReference>
<dbReference type="Pfam" id="PF13240">
    <property type="entry name" value="Zn_Ribbon_1"/>
    <property type="match status" value="1"/>
</dbReference>
<evidence type="ECO:0000313" key="5">
    <source>
        <dbReference type="Proteomes" id="UP000641741"/>
    </source>
</evidence>
<dbReference type="Gene3D" id="1.20.58.1690">
    <property type="match status" value="1"/>
</dbReference>
<dbReference type="InterPro" id="IPR038434">
    <property type="entry name" value="YARHG_sf"/>
</dbReference>
<dbReference type="InterPro" id="IPR026870">
    <property type="entry name" value="Zinc_ribbon_dom"/>
</dbReference>
<feature type="transmembrane region" description="Helical" evidence="2">
    <location>
        <begin position="121"/>
        <end position="140"/>
    </location>
</feature>
<dbReference type="SMART" id="SM01324">
    <property type="entry name" value="YARHG"/>
    <property type="match status" value="1"/>
</dbReference>
<feature type="transmembrane region" description="Helical" evidence="2">
    <location>
        <begin position="202"/>
        <end position="226"/>
    </location>
</feature>
<organism evidence="4 5">
    <name type="scientific">Agathobaculum hominis</name>
    <dbReference type="NCBI Taxonomy" id="2763014"/>
    <lineage>
        <taxon>Bacteria</taxon>
        <taxon>Bacillati</taxon>
        <taxon>Bacillota</taxon>
        <taxon>Clostridia</taxon>
        <taxon>Eubacteriales</taxon>
        <taxon>Butyricicoccaceae</taxon>
        <taxon>Agathobaculum</taxon>
    </lineage>
</organism>
<evidence type="ECO:0000256" key="1">
    <source>
        <dbReference type="SAM" id="MobiDB-lite"/>
    </source>
</evidence>
<feature type="domain" description="YARHG" evidence="3">
    <location>
        <begin position="419"/>
        <end position="504"/>
    </location>
</feature>
<feature type="transmembrane region" description="Helical" evidence="2">
    <location>
        <begin position="146"/>
        <end position="168"/>
    </location>
</feature>
<feature type="region of interest" description="Disordered" evidence="1">
    <location>
        <begin position="28"/>
        <end position="65"/>
    </location>
</feature>
<keyword evidence="5" id="KW-1185">Reference proteome</keyword>
<keyword evidence="2" id="KW-1133">Transmembrane helix</keyword>
<dbReference type="Pfam" id="PF13308">
    <property type="entry name" value="YARHG"/>
    <property type="match status" value="1"/>
</dbReference>
<gene>
    <name evidence="4" type="ORF">H8S02_02530</name>
</gene>